<proteinExistence type="predicted"/>
<gene>
    <name evidence="1" type="ORF">Vadar_008937</name>
</gene>
<dbReference type="EMBL" id="CM037153">
    <property type="protein sequence ID" value="KAH7857093.1"/>
    <property type="molecule type" value="Genomic_DNA"/>
</dbReference>
<evidence type="ECO:0000313" key="1">
    <source>
        <dbReference type="EMBL" id="KAH7857093.1"/>
    </source>
</evidence>
<comment type="caution">
    <text evidence="1">The sequence shown here is derived from an EMBL/GenBank/DDBJ whole genome shotgun (WGS) entry which is preliminary data.</text>
</comment>
<reference evidence="1 2" key="1">
    <citation type="journal article" date="2021" name="Hortic Res">
        <title>High-quality reference genome and annotation aids understanding of berry development for evergreen blueberry (Vaccinium darrowii).</title>
        <authorList>
            <person name="Yu J."/>
            <person name="Hulse-Kemp A.M."/>
            <person name="Babiker E."/>
            <person name="Staton M."/>
        </authorList>
    </citation>
    <scope>NUCLEOTIDE SEQUENCE [LARGE SCALE GENOMIC DNA]</scope>
    <source>
        <strain evidence="2">cv. NJ 8807/NJ 8810</strain>
        <tissue evidence="1">Young leaf</tissue>
    </source>
</reference>
<keyword evidence="2" id="KW-1185">Reference proteome</keyword>
<organism evidence="1 2">
    <name type="scientific">Vaccinium darrowii</name>
    <dbReference type="NCBI Taxonomy" id="229202"/>
    <lineage>
        <taxon>Eukaryota</taxon>
        <taxon>Viridiplantae</taxon>
        <taxon>Streptophyta</taxon>
        <taxon>Embryophyta</taxon>
        <taxon>Tracheophyta</taxon>
        <taxon>Spermatophyta</taxon>
        <taxon>Magnoliopsida</taxon>
        <taxon>eudicotyledons</taxon>
        <taxon>Gunneridae</taxon>
        <taxon>Pentapetalae</taxon>
        <taxon>asterids</taxon>
        <taxon>Ericales</taxon>
        <taxon>Ericaceae</taxon>
        <taxon>Vaccinioideae</taxon>
        <taxon>Vaccinieae</taxon>
        <taxon>Vaccinium</taxon>
    </lineage>
</organism>
<evidence type="ECO:0000313" key="2">
    <source>
        <dbReference type="Proteomes" id="UP000828048"/>
    </source>
</evidence>
<accession>A0ACB7YUZ3</accession>
<name>A0ACB7YUZ3_9ERIC</name>
<dbReference type="Proteomes" id="UP000828048">
    <property type="component" value="Chromosome 3"/>
</dbReference>
<sequence>MRKNEIKAKTTTRKPLRDVSNGTVRSSKSENKKAPCNNNDQVVEDVALDRLLLVHSHLSSLLHQIDELVMQALEVKSNKGRKEVQSFAEVLSEIQSSLKPWAPRIQEALLSSSIGTERKAGQSLMSGTVHIVKEDTSVAVSPEHSDFDSRVSPSPLVSWRADSTIEGGRQLFLLTPLPRPKAFSSKFQCPSKLAIQNITSNPTFKLPSRIAISENTNDDLPEGVSIKPTPIKVSETPLTRTGTSLKPGLVSPPNFSKKDCNMLVMTPCLKMSPPKSCLLLEPISELAHKDVRWCRKSTPFPVGIQDFSSSQTSESSSSEESENLALKYPELFGIQKPQKLGNGRKGVEASPDWLMSPPKTCVLMEPPDEKSLANATSKDQFPKTGYVQNQQICFSITEENDMRSNHHLSRKFNSKEHGATSALVESTPLLKEPESTFQTRKGAGENTLKKELWTRFEAASTHGVRFNVSVLQETAKKGFLDRLEEVCCDEDKSSA</sequence>
<protein>
    <submittedName>
        <fullName evidence="1">Uncharacterized protein</fullName>
    </submittedName>
</protein>